<evidence type="ECO:0000313" key="2">
    <source>
        <dbReference type="Proteomes" id="UP000183585"/>
    </source>
</evidence>
<protein>
    <submittedName>
        <fullName evidence="1">Uncharacterized protein</fullName>
    </submittedName>
</protein>
<keyword evidence="2" id="KW-1185">Reference proteome</keyword>
<dbReference type="AlphaFoldDB" id="A0A1C5AYZ0"/>
<dbReference type="Proteomes" id="UP000183585">
    <property type="component" value="Unassembled WGS sequence"/>
</dbReference>
<dbReference type="RefSeq" id="WP_074479386.1">
    <property type="nucleotide sequence ID" value="NZ_FMCT01000031.1"/>
</dbReference>
<evidence type="ECO:0000313" key="1">
    <source>
        <dbReference type="EMBL" id="SCF50386.1"/>
    </source>
</evidence>
<gene>
    <name evidence="1" type="ORF">GA0070563_13111</name>
</gene>
<accession>A0A1C5AYZ0</accession>
<organism evidence="1 2">
    <name type="scientific">Micromonospora carbonacea</name>
    <dbReference type="NCBI Taxonomy" id="47853"/>
    <lineage>
        <taxon>Bacteria</taxon>
        <taxon>Bacillati</taxon>
        <taxon>Actinomycetota</taxon>
        <taxon>Actinomycetes</taxon>
        <taxon>Micromonosporales</taxon>
        <taxon>Micromonosporaceae</taxon>
        <taxon>Micromonospora</taxon>
    </lineage>
</organism>
<name>A0A1C5AYZ0_9ACTN</name>
<reference evidence="2" key="1">
    <citation type="submission" date="2016-06" db="EMBL/GenBank/DDBJ databases">
        <authorList>
            <person name="Varghese N."/>
            <person name="Submissions Spin"/>
        </authorList>
    </citation>
    <scope>NUCLEOTIDE SEQUENCE [LARGE SCALE GENOMIC DNA]</scope>
    <source>
        <strain evidence="2">DSM 43168</strain>
    </source>
</reference>
<sequence length="113" mass="12256">MTGVLLTIIACLLMLCATLVVLVVGRDRAARRAEAAQDEAVNEARAANRLRRAEVQELTTELAVARAELHARRRADDADTAPAGDTTWADRDLNTCRQIWAASDPTDTPGSTR</sequence>
<dbReference type="EMBL" id="FMCT01000031">
    <property type="protein sequence ID" value="SCF50386.1"/>
    <property type="molecule type" value="Genomic_DNA"/>
</dbReference>
<proteinExistence type="predicted"/>